<feature type="signal peptide" evidence="10">
    <location>
        <begin position="1"/>
        <end position="24"/>
    </location>
</feature>
<feature type="chain" id="PRO_5004770579" evidence="10">
    <location>
        <begin position="25"/>
        <end position="189"/>
    </location>
</feature>
<reference evidence="13 14" key="1">
    <citation type="journal article" date="2013" name="Proc. Natl. Acad. Sci. U.S.A.">
        <title>The king cobra genome reveals dynamic gene evolution and adaptation in the snake venom system.</title>
        <authorList>
            <person name="Vonk F.J."/>
            <person name="Casewell N.R."/>
            <person name="Henkel C.V."/>
            <person name="Heimberg A.M."/>
            <person name="Jansen H.J."/>
            <person name="McCleary R.J."/>
            <person name="Kerkkamp H.M."/>
            <person name="Vos R.A."/>
            <person name="Guerreiro I."/>
            <person name="Calvete J.J."/>
            <person name="Wuster W."/>
            <person name="Woods A.E."/>
            <person name="Logan J.M."/>
            <person name="Harrison R.A."/>
            <person name="Castoe T.A."/>
            <person name="de Koning A.P."/>
            <person name="Pollock D.D."/>
            <person name="Yandell M."/>
            <person name="Calderon D."/>
            <person name="Renjifo C."/>
            <person name="Currier R.B."/>
            <person name="Salgado D."/>
            <person name="Pla D."/>
            <person name="Sanz L."/>
            <person name="Hyder A.S."/>
            <person name="Ribeiro J.M."/>
            <person name="Arntzen J.W."/>
            <person name="van den Thillart G.E."/>
            <person name="Boetzer M."/>
            <person name="Pirovano W."/>
            <person name="Dirks R.P."/>
            <person name="Spaink H.P."/>
            <person name="Duboule D."/>
            <person name="McGlinn E."/>
            <person name="Kini R.M."/>
            <person name="Richardson M.K."/>
        </authorList>
    </citation>
    <scope>NUCLEOTIDE SEQUENCE</scope>
    <source>
        <tissue evidence="13">Blood</tissue>
    </source>
</reference>
<feature type="domain" description="BPTI/Kunitz inhibitor" evidence="11">
    <location>
        <begin position="31"/>
        <end position="81"/>
    </location>
</feature>
<dbReference type="Proteomes" id="UP000018936">
    <property type="component" value="Unassembled WGS sequence"/>
</dbReference>
<sequence>MSSGGLLLLLGLLTLWAELTPVSSQDRPGFCLLRPDRGPCEGNIRAFYYSPSSNSCQEFIYGGCQGNANRFKTNNECHHTCVEKPGVCPQGPQQQQQQKHPCLEKCQNDWNCPGEQKCCHYGCLTECKDIVYTKYEFCHLPPEHGPGLAIKYAYAYNPAANEFPRFSYGGCGGNANNFEAKGQCQRTCV</sequence>
<dbReference type="InterPro" id="IPR051388">
    <property type="entry name" value="Serpin_venom_toxin"/>
</dbReference>
<keyword evidence="6" id="KW-0044">Antibiotic</keyword>
<evidence type="ECO:0000256" key="9">
    <source>
        <dbReference type="ARBA" id="ARBA00035122"/>
    </source>
</evidence>
<evidence type="ECO:0000256" key="8">
    <source>
        <dbReference type="ARBA" id="ARBA00023259"/>
    </source>
</evidence>
<evidence type="ECO:0000256" key="2">
    <source>
        <dbReference type="ARBA" id="ARBA00008415"/>
    </source>
</evidence>
<dbReference type="GO" id="GO:0090729">
    <property type="term" value="F:toxin activity"/>
    <property type="evidence" value="ECO:0007669"/>
    <property type="project" value="UniProtKB-KW"/>
</dbReference>
<dbReference type="SUPFAM" id="SSF57256">
    <property type="entry name" value="Elafin-like"/>
    <property type="match status" value="1"/>
</dbReference>
<dbReference type="PANTHER" id="PTHR46751:SF1">
    <property type="entry name" value="WAP FOUR-DISULFIDE CORE DOMAIN PROTEIN 6A"/>
    <property type="match status" value="1"/>
</dbReference>
<keyword evidence="3" id="KW-0964">Secreted</keyword>
<feature type="domain" description="BPTI/Kunitz inhibitor" evidence="11">
    <location>
        <begin position="138"/>
        <end position="188"/>
    </location>
</feature>
<evidence type="ECO:0000256" key="5">
    <source>
        <dbReference type="ARBA" id="ARBA00022656"/>
    </source>
</evidence>
<dbReference type="InterPro" id="IPR036645">
    <property type="entry name" value="Elafin-like_sf"/>
</dbReference>
<comment type="caution">
    <text evidence="13">The sequence shown here is derived from an EMBL/GenBank/DDBJ whole genome shotgun (WGS) entry which is preliminary data.</text>
</comment>
<keyword evidence="7" id="KW-1015">Disulfide bond</keyword>
<dbReference type="InterPro" id="IPR036880">
    <property type="entry name" value="Kunitz_BPTI_sf"/>
</dbReference>
<gene>
    <name evidence="13" type="ORF">L345_17293</name>
</gene>
<dbReference type="InterPro" id="IPR020901">
    <property type="entry name" value="Prtase_inh_Kunz-CS"/>
</dbReference>
<dbReference type="PANTHER" id="PTHR46751">
    <property type="entry name" value="EPPIN"/>
    <property type="match status" value="1"/>
</dbReference>
<dbReference type="SMART" id="SM00217">
    <property type="entry name" value="WAP"/>
    <property type="match status" value="1"/>
</dbReference>
<keyword evidence="14" id="KW-1185">Reference proteome</keyword>
<dbReference type="Pfam" id="PF00014">
    <property type="entry name" value="Kunitz_BPTI"/>
    <property type="match status" value="2"/>
</dbReference>
<evidence type="ECO:0000256" key="4">
    <source>
        <dbReference type="ARBA" id="ARBA00022529"/>
    </source>
</evidence>
<evidence type="ECO:0000259" key="12">
    <source>
        <dbReference type="PROSITE" id="PS51390"/>
    </source>
</evidence>
<name>V8N4F6_OPHHA</name>
<organism evidence="13 14">
    <name type="scientific">Ophiophagus hannah</name>
    <name type="common">King cobra</name>
    <name type="synonym">Naja hannah</name>
    <dbReference type="NCBI Taxonomy" id="8665"/>
    <lineage>
        <taxon>Eukaryota</taxon>
        <taxon>Metazoa</taxon>
        <taxon>Chordata</taxon>
        <taxon>Craniata</taxon>
        <taxon>Vertebrata</taxon>
        <taxon>Euteleostomi</taxon>
        <taxon>Lepidosauria</taxon>
        <taxon>Squamata</taxon>
        <taxon>Bifurcata</taxon>
        <taxon>Unidentata</taxon>
        <taxon>Episquamata</taxon>
        <taxon>Toxicofera</taxon>
        <taxon>Serpentes</taxon>
        <taxon>Colubroidea</taxon>
        <taxon>Elapidae</taxon>
        <taxon>Elapinae</taxon>
        <taxon>Ophiophagus</taxon>
    </lineage>
</organism>
<evidence type="ECO:0000256" key="10">
    <source>
        <dbReference type="SAM" id="SignalP"/>
    </source>
</evidence>
<evidence type="ECO:0000256" key="1">
    <source>
        <dbReference type="ARBA" id="ARBA00004613"/>
    </source>
</evidence>
<dbReference type="FunFam" id="4.10.410.10:FF:000004">
    <property type="entry name" value="Tissue factor pathway inhibitor"/>
    <property type="match status" value="1"/>
</dbReference>
<evidence type="ECO:0000313" key="13">
    <source>
        <dbReference type="EMBL" id="ETE56995.1"/>
    </source>
</evidence>
<feature type="non-terminal residue" evidence="13">
    <location>
        <position position="1"/>
    </location>
</feature>
<evidence type="ECO:0000259" key="11">
    <source>
        <dbReference type="PROSITE" id="PS50279"/>
    </source>
</evidence>
<protein>
    <submittedName>
        <fullName evidence="13">Uncharacterized protein</fullName>
    </submittedName>
</protein>
<evidence type="ECO:0000256" key="3">
    <source>
        <dbReference type="ARBA" id="ARBA00022525"/>
    </source>
</evidence>
<feature type="domain" description="WAP" evidence="12">
    <location>
        <begin position="81"/>
        <end position="131"/>
    </location>
</feature>
<dbReference type="GO" id="GO:0042742">
    <property type="term" value="P:defense response to bacterium"/>
    <property type="evidence" value="ECO:0007669"/>
    <property type="project" value="UniProtKB-KW"/>
</dbReference>
<dbReference type="GO" id="GO:0005576">
    <property type="term" value="C:extracellular region"/>
    <property type="evidence" value="ECO:0007669"/>
    <property type="project" value="UniProtKB-SubCell"/>
</dbReference>
<dbReference type="PROSITE" id="PS51390">
    <property type="entry name" value="WAP"/>
    <property type="match status" value="1"/>
</dbReference>
<dbReference type="Gene3D" id="4.10.410.10">
    <property type="entry name" value="Pancreatic trypsin inhibitor Kunitz domain"/>
    <property type="match status" value="2"/>
</dbReference>
<dbReference type="InterPro" id="IPR002223">
    <property type="entry name" value="Kunitz_BPTI"/>
</dbReference>
<comment type="subcellular location">
    <subcellularLocation>
        <location evidence="1">Secreted</location>
    </subcellularLocation>
</comment>
<dbReference type="GO" id="GO:0004867">
    <property type="term" value="F:serine-type endopeptidase inhibitor activity"/>
    <property type="evidence" value="ECO:0007669"/>
    <property type="project" value="InterPro"/>
</dbReference>
<evidence type="ECO:0000313" key="14">
    <source>
        <dbReference type="Proteomes" id="UP000018936"/>
    </source>
</evidence>
<keyword evidence="10" id="KW-0732">Signal</keyword>
<comment type="similarity">
    <text evidence="9">Belongs to the venom waprin family.</text>
</comment>
<proteinExistence type="inferred from homology"/>
<feature type="non-terminal residue" evidence="13">
    <location>
        <position position="189"/>
    </location>
</feature>
<dbReference type="SUPFAM" id="SSF57362">
    <property type="entry name" value="BPTI-like"/>
    <property type="match status" value="2"/>
</dbReference>
<dbReference type="Gene3D" id="4.10.75.10">
    <property type="entry name" value="Elafin-like"/>
    <property type="match status" value="1"/>
</dbReference>
<dbReference type="InterPro" id="IPR008197">
    <property type="entry name" value="WAP_dom"/>
</dbReference>
<keyword evidence="4" id="KW-0929">Antimicrobial</keyword>
<dbReference type="PROSITE" id="PS50279">
    <property type="entry name" value="BPTI_KUNITZ_2"/>
    <property type="match status" value="2"/>
</dbReference>
<evidence type="ECO:0000256" key="6">
    <source>
        <dbReference type="ARBA" id="ARBA00023022"/>
    </source>
</evidence>
<accession>V8N4F6</accession>
<dbReference type="PRINTS" id="PR00003">
    <property type="entry name" value="4DISULPHCORE"/>
</dbReference>
<dbReference type="OrthoDB" id="4473401at2759"/>
<dbReference type="PROSITE" id="PS00280">
    <property type="entry name" value="BPTI_KUNITZ_1"/>
    <property type="match status" value="2"/>
</dbReference>
<evidence type="ECO:0000256" key="7">
    <source>
        <dbReference type="ARBA" id="ARBA00023157"/>
    </source>
</evidence>
<dbReference type="AlphaFoldDB" id="V8N4F6"/>
<keyword evidence="5" id="KW-0800">Toxin</keyword>
<dbReference type="EMBL" id="AZIM01010506">
    <property type="protein sequence ID" value="ETE56995.1"/>
    <property type="molecule type" value="Genomic_DNA"/>
</dbReference>
<comment type="similarity">
    <text evidence="2">Belongs to the venom Kunitz-type family.</text>
</comment>
<dbReference type="PRINTS" id="PR00759">
    <property type="entry name" value="BASICPTASE"/>
</dbReference>
<keyword evidence="8" id="KW-1213">G-protein coupled receptor impairing toxin</keyword>
<dbReference type="Pfam" id="PF00095">
    <property type="entry name" value="WAP"/>
    <property type="match status" value="1"/>
</dbReference>
<dbReference type="SMART" id="SM00131">
    <property type="entry name" value="KU"/>
    <property type="match status" value="2"/>
</dbReference>